<evidence type="ECO:0000256" key="2">
    <source>
        <dbReference type="SAM" id="Phobius"/>
    </source>
</evidence>
<evidence type="ECO:0000313" key="4">
    <source>
        <dbReference type="RefSeq" id="XP_028343863.1"/>
    </source>
</evidence>
<name>A0A455B788_PHYMC</name>
<sequence length="690" mass="74974">MLLGRLRSHLPADSGLTEIRPGRQILAEWGSSPGLQPALPPQRAASLHAGKATWGLLSPQLSLVSLVCPPPAVAGQVLQSVAALGAEAAGGGSGHGAGLRQPWCRGLRAPRWTPWLREAQLEAAWGRHTRALLARTFRKWRNLIQQQKQGRLHIQAGPGPPSSGEGQDRGPSGRKPVVDTAWRSSPRSRREEAGAQPIPLCSGPRPDGGDRGVQILQALQQLAAFLLWCHQKEWARQEKGVQGEVSGSMLRTQRMSGAPPPGLVFSPAADAAWVSPLDTQCQRAWLCRCFGAWQRFVQRGTRYRDHTANRRAGTLRVCLQQWVQMKQLQASEAAKVIQLSLCWRKAGNMALLSSAPGGGPQPTAWGWWPRPRRCPGSKAGAPCRKPAGGWPSSGRCCFGGRSSPGASGRRCPGVCDLGLGPEGMGWEGLLLFGVWGNDLPPGLNFPTFITERRQKYWCGLLSLGSLGLGSAPPPSAVWPPRPQGVCSFFEGVQQRALRHSLRGSYLRAWDPGSARTTLAPAVLGGVLGGEALLGRRTPRSSLVKAQAQQSRGMARWHQRTLQRRILLGWSHWATAQVARRELAAPRAWDQGCRAALGLWQQRLVQQQETEQWAREWGGDSSNVHWAAGRSDCGNSVRQSTRSARLRTQLLVGATIIITIFIFILVILTWPSGVTVSSEPSTEGGDHWGQF</sequence>
<organism evidence="3 4">
    <name type="scientific">Physeter macrocephalus</name>
    <name type="common">Sperm whale</name>
    <name type="synonym">Physeter catodon</name>
    <dbReference type="NCBI Taxonomy" id="9755"/>
    <lineage>
        <taxon>Eukaryota</taxon>
        <taxon>Metazoa</taxon>
        <taxon>Chordata</taxon>
        <taxon>Craniata</taxon>
        <taxon>Vertebrata</taxon>
        <taxon>Euteleostomi</taxon>
        <taxon>Mammalia</taxon>
        <taxon>Eutheria</taxon>
        <taxon>Laurasiatheria</taxon>
        <taxon>Artiodactyla</taxon>
        <taxon>Whippomorpha</taxon>
        <taxon>Cetacea</taxon>
        <taxon>Odontoceti</taxon>
        <taxon>Physeteridae</taxon>
        <taxon>Physeter</taxon>
    </lineage>
</organism>
<evidence type="ECO:0000256" key="1">
    <source>
        <dbReference type="SAM" id="MobiDB-lite"/>
    </source>
</evidence>
<proteinExistence type="predicted"/>
<gene>
    <name evidence="4" type="primary">C3H1orf167</name>
</gene>
<keyword evidence="2" id="KW-1133">Transmembrane helix</keyword>
<keyword evidence="2" id="KW-0812">Transmembrane</keyword>
<dbReference type="InParanoid" id="A0A455B788"/>
<dbReference type="KEGG" id="pcad:102996367"/>
<dbReference type="GeneID" id="102996367"/>
<dbReference type="RefSeq" id="XP_028343863.1">
    <property type="nucleotide sequence ID" value="XM_028488062.1"/>
</dbReference>
<dbReference type="Proteomes" id="UP000248484">
    <property type="component" value="Chromosome 3"/>
</dbReference>
<evidence type="ECO:0000313" key="3">
    <source>
        <dbReference type="Proteomes" id="UP000248484"/>
    </source>
</evidence>
<reference evidence="4" key="1">
    <citation type="submission" date="2025-08" db="UniProtKB">
        <authorList>
            <consortium name="RefSeq"/>
        </authorList>
    </citation>
    <scope>IDENTIFICATION</scope>
    <source>
        <tissue evidence="4">Muscle</tissue>
    </source>
</reference>
<dbReference type="AlphaFoldDB" id="A0A455B788"/>
<accession>A0A455B788</accession>
<dbReference type="CTD" id="114012413"/>
<dbReference type="InterPro" id="IPR031473">
    <property type="entry name" value="DUF4684"/>
</dbReference>
<dbReference type="OrthoDB" id="9043019at2759"/>
<protein>
    <submittedName>
        <fullName evidence="4">LOW QUALITY PROTEIN: uncharacterized protein C1orf167 homolog</fullName>
    </submittedName>
</protein>
<dbReference type="PANTHER" id="PTHR38493:SF1">
    <property type="entry name" value="SFI1 SPINDLE BODY DOMAIN-CONTAINING PROTEIN"/>
    <property type="match status" value="1"/>
</dbReference>
<feature type="transmembrane region" description="Helical" evidence="2">
    <location>
        <begin position="649"/>
        <end position="669"/>
    </location>
</feature>
<keyword evidence="3" id="KW-1185">Reference proteome</keyword>
<keyword evidence="2" id="KW-0472">Membrane</keyword>
<feature type="region of interest" description="Disordered" evidence="1">
    <location>
        <begin position="148"/>
        <end position="207"/>
    </location>
</feature>
<dbReference type="PANTHER" id="PTHR38493">
    <property type="entry name" value="CHROMOSOME 1 OPEN READING FRAME 167"/>
    <property type="match status" value="1"/>
</dbReference>